<protein>
    <submittedName>
        <fullName evidence="2">Uncharacterized protein</fullName>
    </submittedName>
</protein>
<dbReference type="Proteomes" id="UP000427373">
    <property type="component" value="Chromosome"/>
</dbReference>
<accession>A0A650CJ69</accession>
<sequence>MGGRGAQNRSKNKTDGQTVWLGGVKGGSPYRLLIESQGISSYVKDMDRLKIENKPWYKQLCTEVLRKNVSE</sequence>
<evidence type="ECO:0000313" key="3">
    <source>
        <dbReference type="Proteomes" id="UP000427373"/>
    </source>
</evidence>
<dbReference type="AlphaFoldDB" id="A0A650CJ69"/>
<keyword evidence="3" id="KW-1185">Reference proteome</keyword>
<feature type="region of interest" description="Disordered" evidence="1">
    <location>
        <begin position="1"/>
        <end position="20"/>
    </location>
</feature>
<name>A0A650CJ69_SULOH</name>
<evidence type="ECO:0000313" key="2">
    <source>
        <dbReference type="EMBL" id="QGR17819.1"/>
    </source>
</evidence>
<dbReference type="GeneID" id="42801978"/>
<organism evidence="2 3">
    <name type="scientific">Sulfurisphaera ohwakuensis</name>
    <dbReference type="NCBI Taxonomy" id="69656"/>
    <lineage>
        <taxon>Archaea</taxon>
        <taxon>Thermoproteota</taxon>
        <taxon>Thermoprotei</taxon>
        <taxon>Sulfolobales</taxon>
        <taxon>Sulfolobaceae</taxon>
        <taxon>Sulfurisphaera</taxon>
    </lineage>
</organism>
<proteinExistence type="predicted"/>
<dbReference type="RefSeq" id="WP_156015285.1">
    <property type="nucleotide sequence ID" value="NZ_CP045484.1"/>
</dbReference>
<dbReference type="KEGG" id="soh:D1869_12000"/>
<gene>
    <name evidence="2" type="ORF">D1869_12000</name>
</gene>
<dbReference type="EMBL" id="CP045484">
    <property type="protein sequence ID" value="QGR17819.1"/>
    <property type="molecule type" value="Genomic_DNA"/>
</dbReference>
<reference evidence="2 3" key="1">
    <citation type="submission" date="2019-10" db="EMBL/GenBank/DDBJ databases">
        <title>Genome Sequences from Six Type Strain Members of the Archaeal Family Sulfolobaceae: Acidianus ambivalens, Acidianus infernus, Metallosphaera prunae, Stygiolobus azoricus, Sulfolobus metallicus, and Sulfurisphaera ohwakuensis.</title>
        <authorList>
            <person name="Counts J.A."/>
            <person name="Kelly R.M."/>
        </authorList>
    </citation>
    <scope>NUCLEOTIDE SEQUENCE [LARGE SCALE GENOMIC DNA]</scope>
    <source>
        <strain evidence="2 3">TA-1</strain>
    </source>
</reference>
<evidence type="ECO:0000256" key="1">
    <source>
        <dbReference type="SAM" id="MobiDB-lite"/>
    </source>
</evidence>